<accession>A0ABS0L0I1</accession>
<evidence type="ECO:0000313" key="1">
    <source>
        <dbReference type="EMBL" id="MBG8553500.1"/>
    </source>
</evidence>
<sequence>MLRFLHRLFSPAASCSWQPLRRTARAGRRHAQWVADRVYLNWLGPYFKAYHYRKAQLNAGGLRVQPLQEEGRQGAVLFYDPSIGPGNFRHLFDYIAEQTIALGYNASTSDQRTLRHPKYTETILKHFLKPLPRSCTHTGRCQQFYGNVTVDLVLINGQPGFIRFFSNPFQDDIFTKPRAFEELLDRIFNQPPADETAQQHRLRYTRA</sequence>
<evidence type="ECO:0000313" key="2">
    <source>
        <dbReference type="Proteomes" id="UP000601099"/>
    </source>
</evidence>
<keyword evidence="2" id="KW-1185">Reference proteome</keyword>
<gene>
    <name evidence="1" type="ORF">I5L79_08080</name>
</gene>
<comment type="caution">
    <text evidence="1">The sequence shown here is derived from an EMBL/GenBank/DDBJ whole genome shotgun (WGS) entry which is preliminary data.</text>
</comment>
<proteinExistence type="predicted"/>
<reference evidence="1 2" key="1">
    <citation type="submission" date="2020-11" db="EMBL/GenBank/DDBJ databases">
        <title>Hymenobacter sp.</title>
        <authorList>
            <person name="Kim M.K."/>
        </authorList>
    </citation>
    <scope>NUCLEOTIDE SEQUENCE [LARGE SCALE GENOMIC DNA]</scope>
    <source>
        <strain evidence="1 2">BT594</strain>
    </source>
</reference>
<dbReference type="RefSeq" id="WP_196954528.1">
    <property type="nucleotide sequence ID" value="NZ_JADWYK010000004.1"/>
</dbReference>
<protein>
    <submittedName>
        <fullName evidence="1">Uncharacterized protein</fullName>
    </submittedName>
</protein>
<dbReference type="Proteomes" id="UP000601099">
    <property type="component" value="Unassembled WGS sequence"/>
</dbReference>
<organism evidence="1 2">
    <name type="scientific">Hymenobacter guriensis</name>
    <dbReference type="NCBI Taxonomy" id="2793065"/>
    <lineage>
        <taxon>Bacteria</taxon>
        <taxon>Pseudomonadati</taxon>
        <taxon>Bacteroidota</taxon>
        <taxon>Cytophagia</taxon>
        <taxon>Cytophagales</taxon>
        <taxon>Hymenobacteraceae</taxon>
        <taxon>Hymenobacter</taxon>
    </lineage>
</organism>
<name>A0ABS0L0I1_9BACT</name>
<dbReference type="EMBL" id="JADWYK010000004">
    <property type="protein sequence ID" value="MBG8553500.1"/>
    <property type="molecule type" value="Genomic_DNA"/>
</dbReference>